<keyword evidence="3 9" id="KW-0812">Transmembrane</keyword>
<dbReference type="Gene3D" id="2.170.180.11">
    <property type="entry name" value="Methuselah ectodomain, domain 2"/>
    <property type="match status" value="1"/>
</dbReference>
<dbReference type="SUPFAM" id="SSF63877">
    <property type="entry name" value="Methuselah ectodomain"/>
    <property type="match status" value="1"/>
</dbReference>
<feature type="transmembrane region" description="Helical" evidence="9">
    <location>
        <begin position="405"/>
        <end position="429"/>
    </location>
</feature>
<evidence type="ECO:0000256" key="8">
    <source>
        <dbReference type="ARBA" id="ARBA00023224"/>
    </source>
</evidence>
<evidence type="ECO:0000313" key="10">
    <source>
        <dbReference type="EMBL" id="CAH0404745.1"/>
    </source>
</evidence>
<feature type="transmembrane region" description="Helical" evidence="9">
    <location>
        <begin position="372"/>
        <end position="393"/>
    </location>
</feature>
<evidence type="ECO:0000256" key="9">
    <source>
        <dbReference type="SAM" id="Phobius"/>
    </source>
</evidence>
<sequence>MASEYEISDYKVSNPNSHLIVNPSVFIDDGVPNGCELQVVQLRETNLNLSTSRDVCYDRLVAEINNGTVQKIIPKTVILMCNNTELMPETNLNIQNIRKCCPRGQVYDTEYHFCRDDDKVSNEEWILNNLKMKSADITEFENGLSCKLEEYAVELKEQFFSFTLNGGSLTVHKKSQESEKLIRKGNWCVDQEFTTKQLVARVCTLDCGAFDAFCMRKCCPVGEYYKPFVCGRPASVCVPNTDDSILFNISSYMEPLRKEFGIGDTMGIRSEVQCKSGKVALNSSQSVDRHSLTKDGWLLSSLSLTNDYCLEAFDTRSCNNEVSITAVLCFIKPPVVKDFRISFILISISAACLAVTLVVYCSIPELRNLHGLTLICHVGTMLLAYSCLARVQYSHVKDESFCVALGYGIYFGFVAAFTWLNVMCLDIWWTFGKVNSSMKNGYSMVHLNNECSGFSTKQKNALRANENLEWSCYECKSISSRRISIIVLDDEDEDDTFGSPISTATTVPIDGKKLLKEISTKVESAIQRQLNQFVESLVQFL</sequence>
<dbReference type="PANTHER" id="PTHR46953:SF1">
    <property type="entry name" value="G-PROTEIN COUPLED RECEPTOR MTH-LIKE 1-RELATED"/>
    <property type="match status" value="1"/>
</dbReference>
<protein>
    <recommendedName>
        <fullName evidence="12">G-protein coupled receptors family 2 profile 2 domain-containing protein</fullName>
    </recommendedName>
</protein>
<dbReference type="Proteomes" id="UP001153292">
    <property type="component" value="Chromosome 3"/>
</dbReference>
<dbReference type="InterPro" id="IPR023311">
    <property type="entry name" value="Methusela_ecto_dom_2"/>
</dbReference>
<keyword evidence="5 9" id="KW-1133">Transmembrane helix</keyword>
<evidence type="ECO:0000256" key="7">
    <source>
        <dbReference type="ARBA" id="ARBA00023170"/>
    </source>
</evidence>
<organism evidence="10 11">
    <name type="scientific">Chilo suppressalis</name>
    <name type="common">Asiatic rice borer moth</name>
    <dbReference type="NCBI Taxonomy" id="168631"/>
    <lineage>
        <taxon>Eukaryota</taxon>
        <taxon>Metazoa</taxon>
        <taxon>Ecdysozoa</taxon>
        <taxon>Arthropoda</taxon>
        <taxon>Hexapoda</taxon>
        <taxon>Insecta</taxon>
        <taxon>Pterygota</taxon>
        <taxon>Neoptera</taxon>
        <taxon>Endopterygota</taxon>
        <taxon>Lepidoptera</taxon>
        <taxon>Glossata</taxon>
        <taxon>Ditrysia</taxon>
        <taxon>Pyraloidea</taxon>
        <taxon>Crambidae</taxon>
        <taxon>Crambinae</taxon>
        <taxon>Chilo</taxon>
    </lineage>
</organism>
<gene>
    <name evidence="10" type="ORF">CHILSU_LOCUS8091</name>
</gene>
<keyword evidence="4" id="KW-0732">Signal</keyword>
<dbReference type="PANTHER" id="PTHR46953">
    <property type="entry name" value="G-PROTEIN COUPLED RECEPTOR MTH-LIKE 1-RELATED"/>
    <property type="match status" value="1"/>
</dbReference>
<accession>A0ABN8BCM1</accession>
<keyword evidence="8" id="KW-0807">Transducer</keyword>
<keyword evidence="6" id="KW-0297">G-protein coupled receptor</keyword>
<evidence type="ECO:0000256" key="3">
    <source>
        <dbReference type="ARBA" id="ARBA00022692"/>
    </source>
</evidence>
<evidence type="ECO:0000256" key="1">
    <source>
        <dbReference type="ARBA" id="ARBA00004127"/>
    </source>
</evidence>
<evidence type="ECO:0000313" key="11">
    <source>
        <dbReference type="Proteomes" id="UP001153292"/>
    </source>
</evidence>
<evidence type="ECO:0000256" key="6">
    <source>
        <dbReference type="ARBA" id="ARBA00023040"/>
    </source>
</evidence>
<dbReference type="Gene3D" id="1.20.1070.10">
    <property type="entry name" value="Rhodopsin 7-helix transmembrane proteins"/>
    <property type="match status" value="1"/>
</dbReference>
<reference evidence="10" key="1">
    <citation type="submission" date="2021-12" db="EMBL/GenBank/DDBJ databases">
        <authorList>
            <person name="King R."/>
        </authorList>
    </citation>
    <scope>NUCLEOTIDE SEQUENCE</scope>
</reference>
<evidence type="ECO:0000256" key="5">
    <source>
        <dbReference type="ARBA" id="ARBA00022989"/>
    </source>
</evidence>
<comment type="similarity">
    <text evidence="2">Belongs to the G-protein coupled receptor 2 family. Mth subfamily.</text>
</comment>
<keyword evidence="11" id="KW-1185">Reference proteome</keyword>
<evidence type="ECO:0000256" key="4">
    <source>
        <dbReference type="ARBA" id="ARBA00022729"/>
    </source>
</evidence>
<feature type="transmembrane region" description="Helical" evidence="9">
    <location>
        <begin position="339"/>
        <end position="360"/>
    </location>
</feature>
<dbReference type="EMBL" id="OU963896">
    <property type="protein sequence ID" value="CAH0404745.1"/>
    <property type="molecule type" value="Genomic_DNA"/>
</dbReference>
<dbReference type="InterPro" id="IPR052808">
    <property type="entry name" value="GPCR_Mth-like"/>
</dbReference>
<keyword evidence="7" id="KW-0675">Receptor</keyword>
<keyword evidence="9" id="KW-0472">Membrane</keyword>
<dbReference type="InterPro" id="IPR036272">
    <property type="entry name" value="Methuselah_N_sf"/>
</dbReference>
<name>A0ABN8BCM1_CHISP</name>
<evidence type="ECO:0000256" key="2">
    <source>
        <dbReference type="ARBA" id="ARBA00008979"/>
    </source>
</evidence>
<proteinExistence type="inferred from homology"/>
<comment type="subcellular location">
    <subcellularLocation>
        <location evidence="1">Endomembrane system</location>
        <topology evidence="1">Multi-pass membrane protein</topology>
    </subcellularLocation>
</comment>
<evidence type="ECO:0008006" key="12">
    <source>
        <dbReference type="Google" id="ProtNLM"/>
    </source>
</evidence>